<feature type="domain" description="PatA-like N-terminal" evidence="1">
    <location>
        <begin position="5"/>
        <end position="108"/>
    </location>
</feature>
<evidence type="ECO:0000313" key="3">
    <source>
        <dbReference type="Proteomes" id="UP000182993"/>
    </source>
</evidence>
<gene>
    <name evidence="2" type="ORF">A0O31_00888</name>
</gene>
<evidence type="ECO:0000313" key="2">
    <source>
        <dbReference type="EMBL" id="APD09057.1"/>
    </source>
</evidence>
<proteinExistence type="predicted"/>
<dbReference type="KEGG" id="tbc:A0O31_00888"/>
<protein>
    <recommendedName>
        <fullName evidence="1">PatA-like N-terminal domain-containing protein</fullName>
    </recommendedName>
</protein>
<accession>A0A1J0LRT9</accession>
<dbReference type="RefSeq" id="WP_071676820.1">
    <property type="nucleotide sequence ID" value="NZ_CP016312.1"/>
</dbReference>
<dbReference type="OrthoDB" id="32631at2"/>
<dbReference type="Proteomes" id="UP000182993">
    <property type="component" value="Chromosome"/>
</dbReference>
<dbReference type="STRING" id="56956.A0O31_00888"/>
<dbReference type="AlphaFoldDB" id="A0A1J0LRT9"/>
<reference evidence="3" key="1">
    <citation type="submission" date="2016-06" db="EMBL/GenBank/DDBJ databases">
        <title>Whole genome sequencing of Thermus brockianus strain GE-1.</title>
        <authorList>
            <person name="Schaefers C."/>
            <person name="Blank S."/>
            <person name="Wiebusch S."/>
            <person name="Elleuche S."/>
            <person name="Antranikian G."/>
        </authorList>
    </citation>
    <scope>NUCLEOTIDE SEQUENCE [LARGE SCALE GENOMIC DNA]</scope>
    <source>
        <strain evidence="3">GE-1</strain>
    </source>
</reference>
<name>A0A1J0LRT9_THEBO</name>
<dbReference type="InterPro" id="IPR025497">
    <property type="entry name" value="PatA-like_N"/>
</dbReference>
<dbReference type="EMBL" id="CP016312">
    <property type="protein sequence ID" value="APD09057.1"/>
    <property type="molecule type" value="Genomic_DNA"/>
</dbReference>
<organism evidence="2 3">
    <name type="scientific">Thermus brockianus</name>
    <dbReference type="NCBI Taxonomy" id="56956"/>
    <lineage>
        <taxon>Bacteria</taxon>
        <taxon>Thermotogati</taxon>
        <taxon>Deinococcota</taxon>
        <taxon>Deinococci</taxon>
        <taxon>Thermales</taxon>
        <taxon>Thermaceae</taxon>
        <taxon>Thermus</taxon>
    </lineage>
</organism>
<dbReference type="Pfam" id="PF14332">
    <property type="entry name" value="DUF4388"/>
    <property type="match status" value="1"/>
</dbReference>
<evidence type="ECO:0000259" key="1">
    <source>
        <dbReference type="Pfam" id="PF14332"/>
    </source>
</evidence>
<sequence>MALFGSLDSLPLEELLQMLSQKEGALELWNLKEIPPTTIHLEPGFIRSLEQRGEPLDPMAAKAVLHALLLARQGSFEFLPGVRPKHGVRLNLPVQKVLLGLMTLQDELERYRPYLPHPEAVFQAAGSSPEDPRFRDFFRLALPYLKRGASAKELAEKLHLPLDQVRLYLYRLQLLGAVKRLERKARAHPLARGLLAQLRWLWSR</sequence>